<name>A0ABM1ACX5_APLCA</name>
<evidence type="ECO:0000256" key="1">
    <source>
        <dbReference type="ARBA" id="ARBA00004141"/>
    </source>
</evidence>
<gene>
    <name evidence="7" type="primary">LOC101862463</name>
</gene>
<organism evidence="6 7">
    <name type="scientific">Aplysia californica</name>
    <name type="common">California sea hare</name>
    <dbReference type="NCBI Taxonomy" id="6500"/>
    <lineage>
        <taxon>Eukaryota</taxon>
        <taxon>Metazoa</taxon>
        <taxon>Spiralia</taxon>
        <taxon>Lophotrochozoa</taxon>
        <taxon>Mollusca</taxon>
        <taxon>Gastropoda</taxon>
        <taxon>Heterobranchia</taxon>
        <taxon>Euthyneura</taxon>
        <taxon>Tectipleura</taxon>
        <taxon>Aplysiida</taxon>
        <taxon>Aplysioidea</taxon>
        <taxon>Aplysiidae</taxon>
        <taxon>Aplysia</taxon>
    </lineage>
</organism>
<evidence type="ECO:0000256" key="4">
    <source>
        <dbReference type="ARBA" id="ARBA00023136"/>
    </source>
</evidence>
<reference evidence="7" key="1">
    <citation type="submission" date="2025-08" db="UniProtKB">
        <authorList>
            <consortium name="RefSeq"/>
        </authorList>
    </citation>
    <scope>IDENTIFICATION</scope>
</reference>
<feature type="transmembrane region" description="Helical" evidence="5">
    <location>
        <begin position="32"/>
        <end position="53"/>
    </location>
</feature>
<keyword evidence="2 5" id="KW-0812">Transmembrane</keyword>
<sequence>MCLVISLFPPFFPLDSPASLDATMVLSSSQMIALSLLTIGSLACIAGVISPNWEYQVIRDPMGPDDDIQLGLFYGCATVHSLQIDGCKILGWDLSKEIGDDTFFKAVRVTMCGSILFMLTSTMVGLALCFRRHNATSIMFPAIISTLAGIIGMAGVTTFAICSDGKFNPFEQGLGEDFELSLTKGWSFYLSACGSGFVFLAGLLAMCAPGREGKYVITPTTTTTCGRYGGLANPVFYSKDPAQAEKS</sequence>
<protein>
    <submittedName>
        <fullName evidence="7">Uncharacterized protein LOC101862463</fullName>
    </submittedName>
</protein>
<keyword evidence="3 5" id="KW-1133">Transmembrane helix</keyword>
<dbReference type="Pfam" id="PF13903">
    <property type="entry name" value="Claudin_2"/>
    <property type="match status" value="1"/>
</dbReference>
<evidence type="ECO:0000256" key="3">
    <source>
        <dbReference type="ARBA" id="ARBA00022989"/>
    </source>
</evidence>
<evidence type="ECO:0000313" key="7">
    <source>
        <dbReference type="RefSeq" id="XP_012945298.1"/>
    </source>
</evidence>
<evidence type="ECO:0000256" key="5">
    <source>
        <dbReference type="SAM" id="Phobius"/>
    </source>
</evidence>
<evidence type="ECO:0000256" key="2">
    <source>
        <dbReference type="ARBA" id="ARBA00022692"/>
    </source>
</evidence>
<dbReference type="InterPro" id="IPR004031">
    <property type="entry name" value="PMP22/EMP/MP20/Claudin"/>
</dbReference>
<dbReference type="Proteomes" id="UP000694888">
    <property type="component" value="Unplaced"/>
</dbReference>
<feature type="transmembrane region" description="Helical" evidence="5">
    <location>
        <begin position="186"/>
        <end position="208"/>
    </location>
</feature>
<feature type="transmembrane region" description="Helical" evidence="5">
    <location>
        <begin position="142"/>
        <end position="161"/>
    </location>
</feature>
<dbReference type="RefSeq" id="XP_012945298.1">
    <property type="nucleotide sequence ID" value="XM_013089844.2"/>
</dbReference>
<feature type="transmembrane region" description="Helical" evidence="5">
    <location>
        <begin position="106"/>
        <end position="130"/>
    </location>
</feature>
<comment type="subcellular location">
    <subcellularLocation>
        <location evidence="1">Membrane</location>
        <topology evidence="1">Multi-pass membrane protein</topology>
    </subcellularLocation>
</comment>
<evidence type="ECO:0000313" key="6">
    <source>
        <dbReference type="Proteomes" id="UP000694888"/>
    </source>
</evidence>
<dbReference type="Gene3D" id="1.20.140.150">
    <property type="match status" value="1"/>
</dbReference>
<dbReference type="GeneID" id="101862463"/>
<accession>A0ABM1ACX5</accession>
<proteinExistence type="predicted"/>
<keyword evidence="4 5" id="KW-0472">Membrane</keyword>
<keyword evidence="6" id="KW-1185">Reference proteome</keyword>